<comment type="similarity">
    <text evidence="1">Belongs to the CapA family.</text>
</comment>
<evidence type="ECO:0000256" key="1">
    <source>
        <dbReference type="ARBA" id="ARBA00005662"/>
    </source>
</evidence>
<dbReference type="SMART" id="SM00854">
    <property type="entry name" value="PGA_cap"/>
    <property type="match status" value="1"/>
</dbReference>
<dbReference type="Proteomes" id="UP001429745">
    <property type="component" value="Unassembled WGS sequence"/>
</dbReference>
<evidence type="ECO:0000313" key="4">
    <source>
        <dbReference type="Proteomes" id="UP001429745"/>
    </source>
</evidence>
<dbReference type="PANTHER" id="PTHR33393:SF13">
    <property type="entry name" value="PGA BIOSYNTHESIS PROTEIN CAPA"/>
    <property type="match status" value="1"/>
</dbReference>
<reference evidence="3 4" key="1">
    <citation type="submission" date="2020-04" db="EMBL/GenBank/DDBJ databases">
        <title>CFH 90308 Microbacterium sp.</title>
        <authorList>
            <person name="Nie G."/>
            <person name="Ming H."/>
            <person name="Xia T."/>
        </authorList>
    </citation>
    <scope>NUCLEOTIDE SEQUENCE [LARGE SCALE GENOMIC DNA]</scope>
    <source>
        <strain evidence="3 4">CFH 90308</strain>
    </source>
</reference>
<evidence type="ECO:0000259" key="2">
    <source>
        <dbReference type="SMART" id="SM00854"/>
    </source>
</evidence>
<keyword evidence="4" id="KW-1185">Reference proteome</keyword>
<dbReference type="Pfam" id="PF09587">
    <property type="entry name" value="PGA_cap"/>
    <property type="match status" value="1"/>
</dbReference>
<evidence type="ECO:0000313" key="3">
    <source>
        <dbReference type="EMBL" id="NLP83596.1"/>
    </source>
</evidence>
<feature type="domain" description="Capsule synthesis protein CapA" evidence="2">
    <location>
        <begin position="3"/>
        <end position="264"/>
    </location>
</feature>
<sequence length="380" mass="40649">MTTIRAVGDLVLEREDARPLLAPARELLRESDLLIGQLEIPHLDVEADGAVVQTTDVPALPGPPSALDALAEAGFGILTLAGNHVYDFGPEGIRDTVRHCAERGLRTVGVGENLDEAFTPVIADVDGTRVAVLSVNCVGPRETWASSLKPGAAYVEVITHYEVRGANPGGPPRVRTYAEPTSLARLREAVEVAAAHAEIVVVALHKGLVHVPADIADYEIEVSHAVVDAGAHAVIAHHAHIAKGVEVYRGRAIFHGLGNFATVTSALSVSPEGSPERVAWARQRRRLFGFEPDAAMPEYPFHPESRQTAIAELVIEGGEVRAALLPCWIDDEARPVPVGRSERGEQVASYLRTITAHAGFATDLAWDGDRLVVRAGESTR</sequence>
<gene>
    <name evidence="3" type="ORF">HF576_07045</name>
</gene>
<protein>
    <submittedName>
        <fullName evidence="3">CapA family protein</fullName>
    </submittedName>
</protein>
<dbReference type="RefSeq" id="WP_168911989.1">
    <property type="nucleotide sequence ID" value="NZ_JABACI010000001.1"/>
</dbReference>
<proteinExistence type="inferred from homology"/>
<dbReference type="Gene3D" id="3.60.21.10">
    <property type="match status" value="1"/>
</dbReference>
<dbReference type="InterPro" id="IPR019079">
    <property type="entry name" value="Capsule_synth_CapA"/>
</dbReference>
<dbReference type="SUPFAM" id="SSF56300">
    <property type="entry name" value="Metallo-dependent phosphatases"/>
    <property type="match status" value="1"/>
</dbReference>
<dbReference type="PANTHER" id="PTHR33393">
    <property type="entry name" value="POLYGLUTAMINE SYNTHESIS ACCESSORY PROTEIN RV0574C-RELATED"/>
    <property type="match status" value="1"/>
</dbReference>
<dbReference type="EMBL" id="JABACI010000001">
    <property type="protein sequence ID" value="NLP83596.1"/>
    <property type="molecule type" value="Genomic_DNA"/>
</dbReference>
<comment type="caution">
    <text evidence="3">The sequence shown here is derived from an EMBL/GenBank/DDBJ whole genome shotgun (WGS) entry which is preliminary data.</text>
</comment>
<organism evidence="3 4">
    <name type="scientific">Microbacterium salsuginis</name>
    <dbReference type="NCBI Taxonomy" id="2722803"/>
    <lineage>
        <taxon>Bacteria</taxon>
        <taxon>Bacillati</taxon>
        <taxon>Actinomycetota</taxon>
        <taxon>Actinomycetes</taxon>
        <taxon>Micrococcales</taxon>
        <taxon>Microbacteriaceae</taxon>
        <taxon>Microbacterium</taxon>
    </lineage>
</organism>
<dbReference type="InterPro" id="IPR029052">
    <property type="entry name" value="Metallo-depent_PP-like"/>
</dbReference>
<dbReference type="InterPro" id="IPR052169">
    <property type="entry name" value="CW_Biosynth-Accessory"/>
</dbReference>
<accession>A0ABX1K9B0</accession>
<name>A0ABX1K9B0_9MICO</name>